<dbReference type="AlphaFoldDB" id="A0A6C0F5S9"/>
<dbReference type="InterPro" id="IPR019835">
    <property type="entry name" value="SWIB_domain"/>
</dbReference>
<evidence type="ECO:0000259" key="2">
    <source>
        <dbReference type="PROSITE" id="PS51925"/>
    </source>
</evidence>
<dbReference type="PROSITE" id="PS51925">
    <property type="entry name" value="SWIB_MDM2"/>
    <property type="match status" value="1"/>
</dbReference>
<dbReference type="Gene3D" id="1.10.245.10">
    <property type="entry name" value="SWIB/MDM2 domain"/>
    <property type="match status" value="1"/>
</dbReference>
<protein>
    <recommendedName>
        <fullName evidence="2">DM2 domain-containing protein</fullName>
    </recommendedName>
</protein>
<dbReference type="SUPFAM" id="SSF47592">
    <property type="entry name" value="SWIB/MDM2 domain"/>
    <property type="match status" value="1"/>
</dbReference>
<dbReference type="InterPro" id="IPR036885">
    <property type="entry name" value="SWIB_MDM2_dom_sf"/>
</dbReference>
<dbReference type="PANTHER" id="PTHR13844">
    <property type="entry name" value="SWI/SNF-RELATED MATRIX-ASSOCIATED ACTIN-DEPENDENT REGULATOR OF CHROMATIN SUBFAMILY D"/>
    <property type="match status" value="1"/>
</dbReference>
<sequence length="202" mass="23134">MPGKTKTTKAKKTSATKKQTKKVVDPPVQEQVEETPVVETTVQDTPEESTSYDQEFSDLSAKLKDAMTLVRGVMTDINKLEKRVARDRKVMDRKMKGRQKRVVDPNKPPSGFAKPGPVSDELRTFLKLGKDELIARTEVTKKITQYCKEHNLQKEEDKRTIHVDAPLRKLLRLSKGDELTFFNLQKYMKIHYPNKDGEFVSA</sequence>
<evidence type="ECO:0000256" key="1">
    <source>
        <dbReference type="SAM" id="MobiDB-lite"/>
    </source>
</evidence>
<dbReference type="Pfam" id="PF02201">
    <property type="entry name" value="SWIB"/>
    <property type="match status" value="1"/>
</dbReference>
<organism evidence="3">
    <name type="scientific">viral metagenome</name>
    <dbReference type="NCBI Taxonomy" id="1070528"/>
    <lineage>
        <taxon>unclassified sequences</taxon>
        <taxon>metagenomes</taxon>
        <taxon>organismal metagenomes</taxon>
    </lineage>
</organism>
<feature type="compositionally biased region" description="Low complexity" evidence="1">
    <location>
        <begin position="25"/>
        <end position="44"/>
    </location>
</feature>
<feature type="region of interest" description="Disordered" evidence="1">
    <location>
        <begin position="91"/>
        <end position="117"/>
    </location>
</feature>
<feature type="region of interest" description="Disordered" evidence="1">
    <location>
        <begin position="1"/>
        <end position="55"/>
    </location>
</feature>
<proteinExistence type="predicted"/>
<dbReference type="CDD" id="cd10567">
    <property type="entry name" value="SWIB-MDM2_like"/>
    <property type="match status" value="1"/>
</dbReference>
<dbReference type="EMBL" id="MN738744">
    <property type="protein sequence ID" value="QHT36532.1"/>
    <property type="molecule type" value="Genomic_DNA"/>
</dbReference>
<feature type="compositionally biased region" description="Basic residues" evidence="1">
    <location>
        <begin position="1"/>
        <end position="21"/>
    </location>
</feature>
<reference evidence="3" key="1">
    <citation type="journal article" date="2020" name="Nature">
        <title>Giant virus diversity and host interactions through global metagenomics.</title>
        <authorList>
            <person name="Schulz F."/>
            <person name="Roux S."/>
            <person name="Paez-Espino D."/>
            <person name="Jungbluth S."/>
            <person name="Walsh D.A."/>
            <person name="Denef V.J."/>
            <person name="McMahon K.D."/>
            <person name="Konstantinidis K.T."/>
            <person name="Eloe-Fadrosh E.A."/>
            <person name="Kyrpides N.C."/>
            <person name="Woyke T."/>
        </authorList>
    </citation>
    <scope>NUCLEOTIDE SEQUENCE</scope>
    <source>
        <strain evidence="3">GVMAG-S-ERX555931-87</strain>
    </source>
</reference>
<dbReference type="InterPro" id="IPR003121">
    <property type="entry name" value="SWIB_MDM2_domain"/>
</dbReference>
<feature type="domain" description="DM2" evidence="2">
    <location>
        <begin position="111"/>
        <end position="194"/>
    </location>
</feature>
<evidence type="ECO:0000313" key="3">
    <source>
        <dbReference type="EMBL" id="QHT36532.1"/>
    </source>
</evidence>
<name>A0A6C0F5S9_9ZZZZ</name>
<accession>A0A6C0F5S9</accession>
<dbReference type="SMART" id="SM00151">
    <property type="entry name" value="SWIB"/>
    <property type="match status" value="1"/>
</dbReference>